<organism evidence="2 3">
    <name type="scientific">Molorchus minor</name>
    <dbReference type="NCBI Taxonomy" id="1323400"/>
    <lineage>
        <taxon>Eukaryota</taxon>
        <taxon>Metazoa</taxon>
        <taxon>Ecdysozoa</taxon>
        <taxon>Arthropoda</taxon>
        <taxon>Hexapoda</taxon>
        <taxon>Insecta</taxon>
        <taxon>Pterygota</taxon>
        <taxon>Neoptera</taxon>
        <taxon>Endopterygota</taxon>
        <taxon>Coleoptera</taxon>
        <taxon>Polyphaga</taxon>
        <taxon>Cucujiformia</taxon>
        <taxon>Chrysomeloidea</taxon>
        <taxon>Cerambycidae</taxon>
        <taxon>Lamiinae</taxon>
        <taxon>Monochamini</taxon>
        <taxon>Molorchus</taxon>
    </lineage>
</organism>
<evidence type="ECO:0000259" key="1">
    <source>
        <dbReference type="PROSITE" id="PS50879"/>
    </source>
</evidence>
<dbReference type="PROSITE" id="PS50879">
    <property type="entry name" value="RNASE_H_1"/>
    <property type="match status" value="1"/>
</dbReference>
<dbReference type="Pfam" id="PF00075">
    <property type="entry name" value="RNase_H"/>
    <property type="match status" value="1"/>
</dbReference>
<comment type="caution">
    <text evidence="2">The sequence shown here is derived from an EMBL/GenBank/DDBJ whole genome shotgun (WGS) entry which is preliminary data.</text>
</comment>
<evidence type="ECO:0000313" key="3">
    <source>
        <dbReference type="Proteomes" id="UP001162164"/>
    </source>
</evidence>
<accession>A0ABQ9J167</accession>
<dbReference type="CDD" id="cd09276">
    <property type="entry name" value="Rnase_HI_RT_non_LTR"/>
    <property type="match status" value="1"/>
</dbReference>
<reference evidence="2" key="1">
    <citation type="journal article" date="2023" name="Insect Mol. Biol.">
        <title>Genome sequencing provides insights into the evolution of gene families encoding plant cell wall-degrading enzymes in longhorned beetles.</title>
        <authorList>
            <person name="Shin N.R."/>
            <person name="Okamura Y."/>
            <person name="Kirsch R."/>
            <person name="Pauchet Y."/>
        </authorList>
    </citation>
    <scope>NUCLEOTIDE SEQUENCE</scope>
    <source>
        <strain evidence="2">MMC_N1</strain>
    </source>
</reference>
<evidence type="ECO:0000313" key="2">
    <source>
        <dbReference type="EMBL" id="KAJ8970725.1"/>
    </source>
</evidence>
<protein>
    <recommendedName>
        <fullName evidence="1">RNase H type-1 domain-containing protein</fullName>
    </recommendedName>
</protein>
<proteinExistence type="predicted"/>
<dbReference type="Gene3D" id="3.30.420.10">
    <property type="entry name" value="Ribonuclease H-like superfamily/Ribonuclease H"/>
    <property type="match status" value="1"/>
</dbReference>
<dbReference type="InterPro" id="IPR002156">
    <property type="entry name" value="RNaseH_domain"/>
</dbReference>
<dbReference type="SUPFAM" id="SSF53098">
    <property type="entry name" value="Ribonuclease H-like"/>
    <property type="match status" value="1"/>
</dbReference>
<keyword evidence="3" id="KW-1185">Reference proteome</keyword>
<dbReference type="EMBL" id="JAPWTJ010001586">
    <property type="protein sequence ID" value="KAJ8970725.1"/>
    <property type="molecule type" value="Genomic_DNA"/>
</dbReference>
<dbReference type="Proteomes" id="UP001162164">
    <property type="component" value="Unassembled WGS sequence"/>
</dbReference>
<dbReference type="InterPro" id="IPR012337">
    <property type="entry name" value="RNaseH-like_sf"/>
</dbReference>
<name>A0ABQ9J167_9CUCU</name>
<gene>
    <name evidence="2" type="ORF">NQ317_018759</name>
</gene>
<sequence length="195" mass="21524">MFLSYISLDQQSTAVDRLKANKRYTLNLPSREDWDQNRVIFPPESLVCYTDGSRMAEGSGAGIYLESGNAEIFAILMVASNEVVKEAPEQSVYICSDSQAALKALSSPRMRSSLVQECGEALEELARYKEVELVWVPGHCGIQGNERADELARYGSREQCHGPGPYLGSTGGLAEVVDRQENLYRGQIGHELPGY</sequence>
<feature type="domain" description="RNase H type-1" evidence="1">
    <location>
        <begin position="42"/>
        <end position="157"/>
    </location>
</feature>
<dbReference type="InterPro" id="IPR036397">
    <property type="entry name" value="RNaseH_sf"/>
</dbReference>